<keyword evidence="1" id="KW-0677">Repeat</keyword>
<evidence type="ECO:0000313" key="6">
    <source>
        <dbReference type="EnsemblMetazoa" id="HelroP72414"/>
    </source>
</evidence>
<dbReference type="CDD" id="cd12325">
    <property type="entry name" value="RRM1_hnRNPA_hnRNPD_like"/>
    <property type="match status" value="1"/>
</dbReference>
<name>T1G0Z7_HELRO</name>
<reference evidence="6" key="3">
    <citation type="submission" date="2015-06" db="UniProtKB">
        <authorList>
            <consortium name="EnsemblMetazoa"/>
        </authorList>
    </citation>
    <scope>IDENTIFICATION</scope>
</reference>
<keyword evidence="7" id="KW-1185">Reference proteome</keyword>
<dbReference type="GeneID" id="20214745"/>
<dbReference type="GO" id="GO:0000785">
    <property type="term" value="C:chromatin"/>
    <property type="evidence" value="ECO:0000318"/>
    <property type="project" value="GO_Central"/>
</dbReference>
<dbReference type="PROSITE" id="PS50102">
    <property type="entry name" value="RRM"/>
    <property type="match status" value="2"/>
</dbReference>
<dbReference type="FunFam" id="3.30.70.330:FF:000040">
    <property type="entry name" value="Heterogeneous nuclear ribonucleoprotein A2/B1"/>
    <property type="match status" value="1"/>
</dbReference>
<dbReference type="OrthoDB" id="1875751at2759"/>
<organism evidence="6 7">
    <name type="scientific">Helobdella robusta</name>
    <name type="common">Californian leech</name>
    <dbReference type="NCBI Taxonomy" id="6412"/>
    <lineage>
        <taxon>Eukaryota</taxon>
        <taxon>Metazoa</taxon>
        <taxon>Spiralia</taxon>
        <taxon>Lophotrochozoa</taxon>
        <taxon>Annelida</taxon>
        <taxon>Clitellata</taxon>
        <taxon>Hirudinea</taxon>
        <taxon>Rhynchobdellida</taxon>
        <taxon>Glossiphoniidae</taxon>
        <taxon>Helobdella</taxon>
    </lineage>
</organism>
<dbReference type="Gene3D" id="3.30.70.330">
    <property type="match status" value="2"/>
</dbReference>
<dbReference type="GO" id="GO:0010468">
    <property type="term" value="P:regulation of gene expression"/>
    <property type="evidence" value="ECO:0000318"/>
    <property type="project" value="GO_Central"/>
</dbReference>
<dbReference type="SUPFAM" id="SSF54928">
    <property type="entry name" value="RNA-binding domain, RBD"/>
    <property type="match status" value="2"/>
</dbReference>
<gene>
    <name evidence="6" type="primary">20214745</name>
    <name evidence="5" type="ORF">HELRODRAFT_72414</name>
</gene>
<dbReference type="InterPro" id="IPR035979">
    <property type="entry name" value="RBD_domain_sf"/>
</dbReference>
<proteinExistence type="predicted"/>
<feature type="domain" description="RRM" evidence="4">
    <location>
        <begin position="10"/>
        <end position="86"/>
    </location>
</feature>
<dbReference type="eggNOG" id="KOG0118">
    <property type="taxonomic scope" value="Eukaryota"/>
</dbReference>
<dbReference type="RefSeq" id="XP_009011013.1">
    <property type="nucleotide sequence ID" value="XM_009012765.1"/>
</dbReference>
<protein>
    <recommendedName>
        <fullName evidence="4">RRM domain-containing protein</fullName>
    </recommendedName>
</protein>
<dbReference type="InParanoid" id="T1G0Z7"/>
<dbReference type="FunCoup" id="T1G0Z7">
    <property type="interactions" value="1788"/>
</dbReference>
<dbReference type="PANTHER" id="PTHR48032">
    <property type="entry name" value="RNA-BINDING PROTEIN MUSASHI HOMOLOG RBP6"/>
    <property type="match status" value="1"/>
</dbReference>
<evidence type="ECO:0000259" key="4">
    <source>
        <dbReference type="PROSITE" id="PS50102"/>
    </source>
</evidence>
<dbReference type="KEGG" id="hro:HELRODRAFT_72414"/>
<dbReference type="Pfam" id="PF00076">
    <property type="entry name" value="RRM_1"/>
    <property type="match status" value="2"/>
</dbReference>
<dbReference type="Proteomes" id="UP000015101">
    <property type="component" value="Unassembled WGS sequence"/>
</dbReference>
<reference evidence="5 7" key="2">
    <citation type="journal article" date="2013" name="Nature">
        <title>Insights into bilaterian evolution from three spiralian genomes.</title>
        <authorList>
            <person name="Simakov O."/>
            <person name="Marletaz F."/>
            <person name="Cho S.J."/>
            <person name="Edsinger-Gonzales E."/>
            <person name="Havlak P."/>
            <person name="Hellsten U."/>
            <person name="Kuo D.H."/>
            <person name="Larsson T."/>
            <person name="Lv J."/>
            <person name="Arendt D."/>
            <person name="Savage R."/>
            <person name="Osoegawa K."/>
            <person name="de Jong P."/>
            <person name="Grimwood J."/>
            <person name="Chapman J.A."/>
            <person name="Shapiro H."/>
            <person name="Aerts A."/>
            <person name="Otillar R.P."/>
            <person name="Terry A.Y."/>
            <person name="Boore J.L."/>
            <person name="Grigoriev I.V."/>
            <person name="Lindberg D.R."/>
            <person name="Seaver E.C."/>
            <person name="Weisblat D.A."/>
            <person name="Putnam N.H."/>
            <person name="Rokhsar D.S."/>
        </authorList>
    </citation>
    <scope>NUCLEOTIDE SEQUENCE</scope>
</reference>
<dbReference type="SMART" id="SM00360">
    <property type="entry name" value="RRM"/>
    <property type="match status" value="2"/>
</dbReference>
<dbReference type="CTD" id="20214745"/>
<reference evidence="7" key="1">
    <citation type="submission" date="2012-12" db="EMBL/GenBank/DDBJ databases">
        <authorList>
            <person name="Hellsten U."/>
            <person name="Grimwood J."/>
            <person name="Chapman J.A."/>
            <person name="Shapiro H."/>
            <person name="Aerts A."/>
            <person name="Otillar R.P."/>
            <person name="Terry A.Y."/>
            <person name="Boore J.L."/>
            <person name="Simakov O."/>
            <person name="Marletaz F."/>
            <person name="Cho S.-J."/>
            <person name="Edsinger-Gonzales E."/>
            <person name="Havlak P."/>
            <person name="Kuo D.-H."/>
            <person name="Larsson T."/>
            <person name="Lv J."/>
            <person name="Arendt D."/>
            <person name="Savage R."/>
            <person name="Osoegawa K."/>
            <person name="de Jong P."/>
            <person name="Lindberg D.R."/>
            <person name="Seaver E.C."/>
            <person name="Weisblat D.A."/>
            <person name="Putnam N.H."/>
            <person name="Grigoriev I.V."/>
            <person name="Rokhsar D.S."/>
        </authorList>
    </citation>
    <scope>NUCLEOTIDE SEQUENCE</scope>
</reference>
<dbReference type="GO" id="GO:0005654">
    <property type="term" value="C:nucleoplasm"/>
    <property type="evidence" value="ECO:0000318"/>
    <property type="project" value="GO_Central"/>
</dbReference>
<dbReference type="EnsemblMetazoa" id="HelroT72414">
    <property type="protein sequence ID" value="HelroP72414"/>
    <property type="gene ID" value="HelroG72414"/>
</dbReference>
<accession>T1G0Z7</accession>
<evidence type="ECO:0000313" key="5">
    <source>
        <dbReference type="EMBL" id="ESO10744.1"/>
    </source>
</evidence>
<sequence>MQGDEPLNMRKLFIGGLPHDATDETLQEYFSKYGSVVNSSVVKDSVTKRSRGFGFVIFSSSKMADDAQAARPHVINGKEVDTKRAIPKSDMDSTYKNHSNIQEKRVFIGGLRGSTTSEILNTHFSTYGVVESVDLILDPNTHRNRGFAYIAFDDSDSAGKVILQKYHVIDGRKCEAKPAFQKQQRYPHSHQMDGGYGAMGSYGSYAGSYMNYMDPCYQPHKSCCDHYHHHHHRGSSRLIFFL</sequence>
<dbReference type="FunFam" id="3.30.70.330:FF:001759">
    <property type="match status" value="1"/>
</dbReference>
<dbReference type="OMA" id="MENPCSI"/>
<dbReference type="EMBL" id="AMQM01002738">
    <property type="status" value="NOT_ANNOTATED_CDS"/>
    <property type="molecule type" value="Genomic_DNA"/>
</dbReference>
<feature type="domain" description="RRM" evidence="4">
    <location>
        <begin position="104"/>
        <end position="181"/>
    </location>
</feature>
<evidence type="ECO:0000313" key="7">
    <source>
        <dbReference type="Proteomes" id="UP000015101"/>
    </source>
</evidence>
<dbReference type="GO" id="GO:0003723">
    <property type="term" value="F:RNA binding"/>
    <property type="evidence" value="ECO:0000318"/>
    <property type="project" value="GO_Central"/>
</dbReference>
<dbReference type="HOGENOM" id="CLU_012062_1_4_1"/>
<dbReference type="STRING" id="6412.T1G0Z7"/>
<dbReference type="InterPro" id="IPR012677">
    <property type="entry name" value="Nucleotide-bd_a/b_plait_sf"/>
</dbReference>
<dbReference type="EMBL" id="KB095858">
    <property type="protein sequence ID" value="ESO10744.1"/>
    <property type="molecule type" value="Genomic_DNA"/>
</dbReference>
<dbReference type="AlphaFoldDB" id="T1G0Z7"/>
<evidence type="ECO:0000256" key="1">
    <source>
        <dbReference type="ARBA" id="ARBA00022737"/>
    </source>
</evidence>
<evidence type="ECO:0000256" key="2">
    <source>
        <dbReference type="ARBA" id="ARBA00022884"/>
    </source>
</evidence>
<dbReference type="PANTHER" id="PTHR48032:SF6">
    <property type="entry name" value="RNA-BINDING (RRM_RBD_RNP MOTIFS) FAMILY PROTEIN"/>
    <property type="match status" value="1"/>
</dbReference>
<evidence type="ECO:0000256" key="3">
    <source>
        <dbReference type="PROSITE-ProRule" id="PRU00176"/>
    </source>
</evidence>
<dbReference type="InterPro" id="IPR000504">
    <property type="entry name" value="RRM_dom"/>
</dbReference>
<keyword evidence="2 3" id="KW-0694">RNA-binding</keyword>